<keyword evidence="3" id="KW-1185">Reference proteome</keyword>
<accession>A0A6J7ZT60</accession>
<sequence length="168" mass="17744">MKATVSRLIVLILAIGEVFTSLSAIALAGGPPPGKPSRPQAAPATTQPNSNSNSEKDDLPPRFPLPSARVGAVNGIVTIKLINNSNTPIQYQLIGGTRQELLAKNATIQVQGSPPITLTYQRQDGGSLLVIPKQTSPGVLEVQFEVTNNFSLDTRSMNITEAGSVFLN</sequence>
<dbReference type="EMBL" id="CZCZ02000017">
    <property type="protein sequence ID" value="CAC5345902.1"/>
    <property type="molecule type" value="Genomic_DNA"/>
</dbReference>
<organism evidence="2 3">
    <name type="scientific">Planktothrix rubescens CCAP 1459/22</name>
    <dbReference type="NCBI Taxonomy" id="329571"/>
    <lineage>
        <taxon>Bacteria</taxon>
        <taxon>Bacillati</taxon>
        <taxon>Cyanobacteriota</taxon>
        <taxon>Cyanophyceae</taxon>
        <taxon>Oscillatoriophycideae</taxon>
        <taxon>Oscillatoriales</taxon>
        <taxon>Microcoleaceae</taxon>
        <taxon>Planktothrix</taxon>
    </lineage>
</organism>
<dbReference type="Proteomes" id="UP000196521">
    <property type="component" value="Unassembled WGS sequence"/>
</dbReference>
<feature type="region of interest" description="Disordered" evidence="1">
    <location>
        <begin position="30"/>
        <end position="65"/>
    </location>
</feature>
<dbReference type="AlphaFoldDB" id="A0A6J7ZT60"/>
<feature type="compositionally biased region" description="Polar residues" evidence="1">
    <location>
        <begin position="43"/>
        <end position="53"/>
    </location>
</feature>
<dbReference type="RefSeq" id="WP_036842334.1">
    <property type="nucleotide sequence ID" value="NZ_LR812491.1"/>
</dbReference>
<protein>
    <submittedName>
        <fullName evidence="2">Uncharacterized protein</fullName>
    </submittedName>
</protein>
<evidence type="ECO:0000313" key="2">
    <source>
        <dbReference type="EMBL" id="CAC5345902.1"/>
    </source>
</evidence>
<evidence type="ECO:0000313" key="3">
    <source>
        <dbReference type="Proteomes" id="UP000196521"/>
    </source>
</evidence>
<comment type="caution">
    <text evidence="2">The sequence shown here is derived from an EMBL/GenBank/DDBJ whole genome shotgun (WGS) entry which is preliminary data.</text>
</comment>
<gene>
    <name evidence="2" type="ORF">PLAN_70479</name>
</gene>
<evidence type="ECO:0000256" key="1">
    <source>
        <dbReference type="SAM" id="MobiDB-lite"/>
    </source>
</evidence>
<proteinExistence type="predicted"/>
<reference evidence="2" key="1">
    <citation type="submission" date="2020-05" db="EMBL/GenBank/DDBJ databases">
        <authorList>
            <consortium name="Genoscope - CEA"/>
            <person name="William W."/>
        </authorList>
    </citation>
    <scope>NUCLEOTIDE SEQUENCE [LARGE SCALE GENOMIC DNA]</scope>
    <source>
        <strain evidence="2">PCC 7821</strain>
    </source>
</reference>
<name>A0A6J7ZT60_PLARU</name>